<name>H3KDR9_9BURK</name>
<sequence length="40" mass="4282">MSFLSEVQMGVWGLSVRRGSASDILGLYLGLNVVTPFLAP</sequence>
<evidence type="ECO:0000313" key="1">
    <source>
        <dbReference type="EMBL" id="EHY31725.1"/>
    </source>
</evidence>
<dbReference type="HOGENOM" id="CLU_3297562_0_0_4"/>
<comment type="caution">
    <text evidence="1">The sequence shown here is derived from an EMBL/GenBank/DDBJ whole genome shotgun (WGS) entry which is preliminary data.</text>
</comment>
<dbReference type="AlphaFoldDB" id="H3KDR9"/>
<keyword evidence="2" id="KW-1185">Reference proteome</keyword>
<dbReference type="EMBL" id="AFBQ01000120">
    <property type="protein sequence ID" value="EHY31725.1"/>
    <property type="molecule type" value="Genomic_DNA"/>
</dbReference>
<accession>H3KDR9</accession>
<dbReference type="Proteomes" id="UP000004956">
    <property type="component" value="Unassembled WGS sequence"/>
</dbReference>
<reference evidence="1 2" key="1">
    <citation type="submission" date="2011-11" db="EMBL/GenBank/DDBJ databases">
        <authorList>
            <person name="Weinstock G."/>
            <person name="Sodergren E."/>
            <person name="Clifton S."/>
            <person name="Fulton L."/>
            <person name="Fulton B."/>
            <person name="Courtney L."/>
            <person name="Fronick C."/>
            <person name="Harrison M."/>
            <person name="Strong C."/>
            <person name="Farmer C."/>
            <person name="Delahaunty K."/>
            <person name="Markovic C."/>
            <person name="Hall O."/>
            <person name="Minx P."/>
            <person name="Tomlinson C."/>
            <person name="Mitreva M."/>
            <person name="Hou S."/>
            <person name="Chen J."/>
            <person name="Wollam A."/>
            <person name="Pepin K.H."/>
            <person name="Johnson M."/>
            <person name="Bhonagiri V."/>
            <person name="Zhang X."/>
            <person name="Suruliraj S."/>
            <person name="Warren W."/>
            <person name="Chinwalla A."/>
            <person name="Mardis E.R."/>
            <person name="Wilson R.K."/>
        </authorList>
    </citation>
    <scope>NUCLEOTIDE SEQUENCE [LARGE SCALE GENOMIC DNA]</scope>
    <source>
        <strain evidence="1 2">YIT 11816</strain>
    </source>
</reference>
<dbReference type="PATRIC" id="fig|762967.3.peg.698"/>
<protein>
    <submittedName>
        <fullName evidence="1">Uncharacterized protein</fullName>
    </submittedName>
</protein>
<dbReference type="STRING" id="762967.HMPREF9440_00880"/>
<proteinExistence type="predicted"/>
<organism evidence="1 2">
    <name type="scientific">Sutterella parvirubra YIT 11816</name>
    <dbReference type="NCBI Taxonomy" id="762967"/>
    <lineage>
        <taxon>Bacteria</taxon>
        <taxon>Pseudomonadati</taxon>
        <taxon>Pseudomonadota</taxon>
        <taxon>Betaproteobacteria</taxon>
        <taxon>Burkholderiales</taxon>
        <taxon>Sutterellaceae</taxon>
        <taxon>Sutterella</taxon>
    </lineage>
</organism>
<evidence type="ECO:0000313" key="2">
    <source>
        <dbReference type="Proteomes" id="UP000004956"/>
    </source>
</evidence>
<gene>
    <name evidence="1" type="ORF">HMPREF9440_00880</name>
</gene>